<dbReference type="Proteomes" id="UP001408789">
    <property type="component" value="Unassembled WGS sequence"/>
</dbReference>
<proteinExistence type="predicted"/>
<comment type="caution">
    <text evidence="1">The sequence shown here is derived from an EMBL/GenBank/DDBJ whole genome shotgun (WGS) entry which is preliminary data.</text>
</comment>
<dbReference type="Gene3D" id="3.30.420.10">
    <property type="entry name" value="Ribonuclease H-like superfamily/Ribonuclease H"/>
    <property type="match status" value="1"/>
</dbReference>
<organism evidence="1 2">
    <name type="scientific">Deinandra increscens subsp. villosa</name>
    <dbReference type="NCBI Taxonomy" id="3103831"/>
    <lineage>
        <taxon>Eukaryota</taxon>
        <taxon>Viridiplantae</taxon>
        <taxon>Streptophyta</taxon>
        <taxon>Embryophyta</taxon>
        <taxon>Tracheophyta</taxon>
        <taxon>Spermatophyta</taxon>
        <taxon>Magnoliopsida</taxon>
        <taxon>eudicotyledons</taxon>
        <taxon>Gunneridae</taxon>
        <taxon>Pentapetalae</taxon>
        <taxon>asterids</taxon>
        <taxon>campanulids</taxon>
        <taxon>Asterales</taxon>
        <taxon>Asteraceae</taxon>
        <taxon>Asteroideae</taxon>
        <taxon>Heliantheae alliance</taxon>
        <taxon>Madieae</taxon>
        <taxon>Madiinae</taxon>
        <taxon>Deinandra</taxon>
    </lineage>
</organism>
<dbReference type="GO" id="GO:0003676">
    <property type="term" value="F:nucleic acid binding"/>
    <property type="evidence" value="ECO:0007669"/>
    <property type="project" value="InterPro"/>
</dbReference>
<gene>
    <name evidence="1" type="ORF">SSX86_030055</name>
</gene>
<protein>
    <submittedName>
        <fullName evidence="1">Uncharacterized protein</fullName>
    </submittedName>
</protein>
<keyword evidence="2" id="KW-1185">Reference proteome</keyword>
<dbReference type="AlphaFoldDB" id="A0AAP0CCI1"/>
<name>A0AAP0CCI1_9ASTR</name>
<evidence type="ECO:0000313" key="2">
    <source>
        <dbReference type="Proteomes" id="UP001408789"/>
    </source>
</evidence>
<dbReference type="EMBL" id="JBCNJP010000027">
    <property type="protein sequence ID" value="KAK9053421.1"/>
    <property type="molecule type" value="Genomic_DNA"/>
</dbReference>
<dbReference type="InterPro" id="IPR036397">
    <property type="entry name" value="RNaseH_sf"/>
</dbReference>
<sequence>MYKLEKLVKILNRNPYHHQDLITDFFQLLHSSHVSIVIEVSDCYAKGSDRRDKVVIVTKSLLSNCLSETNIHQTVPALRSKTRIKFVVGLNTQYPQYKKFPPWQVSIMQIATEKMVFNIDLIKLSNKAHAVVDIYLIRIFHLPCIIKHHVIVLLLCQLVGNDGGPQKAGVEDLEMKKAIELSRMPLHKFETAAPQAADLRLQSVQLPATTVAALRGPQQQIFASTNPKSRFRF</sequence>
<evidence type="ECO:0000313" key="1">
    <source>
        <dbReference type="EMBL" id="KAK9053421.1"/>
    </source>
</evidence>
<reference evidence="1 2" key="1">
    <citation type="submission" date="2024-04" db="EMBL/GenBank/DDBJ databases">
        <title>The reference genome of an endangered Asteraceae, Deinandra increscens subsp. villosa, native to the Central Coast of California.</title>
        <authorList>
            <person name="Guilliams M."/>
            <person name="Hasenstab-Lehman K."/>
            <person name="Meyer R."/>
            <person name="Mcevoy S."/>
        </authorList>
    </citation>
    <scope>NUCLEOTIDE SEQUENCE [LARGE SCALE GENOMIC DNA]</scope>
    <source>
        <tissue evidence="1">Leaf</tissue>
    </source>
</reference>
<accession>A0AAP0CCI1</accession>